<name>A0ACB0ETQ5_RANTA</name>
<dbReference type="Proteomes" id="UP001162501">
    <property type="component" value="Chromosome 27"/>
</dbReference>
<dbReference type="EMBL" id="OX596111">
    <property type="protein sequence ID" value="CAI9704123.1"/>
    <property type="molecule type" value="Genomic_DNA"/>
</dbReference>
<reference evidence="1" key="1">
    <citation type="submission" date="2023-05" db="EMBL/GenBank/DDBJ databases">
        <authorList>
            <consortium name="ELIXIR-Norway"/>
        </authorList>
    </citation>
    <scope>NUCLEOTIDE SEQUENCE</scope>
</reference>
<gene>
    <name evidence="1" type="ORF">MRATA1EN3_LOCUS15336</name>
</gene>
<protein>
    <submittedName>
        <fullName evidence="1">Uncharacterized protein</fullName>
    </submittedName>
</protein>
<evidence type="ECO:0000313" key="1">
    <source>
        <dbReference type="EMBL" id="CAI9704123.1"/>
    </source>
</evidence>
<organism evidence="1 2">
    <name type="scientific">Rangifer tarandus platyrhynchus</name>
    <name type="common">Svalbard reindeer</name>
    <dbReference type="NCBI Taxonomy" id="3082113"/>
    <lineage>
        <taxon>Eukaryota</taxon>
        <taxon>Metazoa</taxon>
        <taxon>Chordata</taxon>
        <taxon>Craniata</taxon>
        <taxon>Vertebrata</taxon>
        <taxon>Euteleostomi</taxon>
        <taxon>Mammalia</taxon>
        <taxon>Eutheria</taxon>
        <taxon>Laurasiatheria</taxon>
        <taxon>Artiodactyla</taxon>
        <taxon>Ruminantia</taxon>
        <taxon>Pecora</taxon>
        <taxon>Cervidae</taxon>
        <taxon>Odocoileinae</taxon>
        <taxon>Rangifer</taxon>
    </lineage>
</organism>
<accession>A0ACB0ETQ5</accession>
<evidence type="ECO:0000313" key="2">
    <source>
        <dbReference type="Proteomes" id="UP001162501"/>
    </source>
</evidence>
<sequence>MSRCLASRPEPRLQGTDQESQEEAQRGAERFSELCEDKDRICHGHTDPWRWRPGLPFWGPPTPDYILARQAACRAGRWPFREVTSGSPRARPQHAPCGDARRCPEVTPAVPPRQQAPPIN</sequence>
<proteinExistence type="predicted"/>